<dbReference type="Gene3D" id="3.40.50.2300">
    <property type="match status" value="1"/>
</dbReference>
<evidence type="ECO:0000259" key="5">
    <source>
        <dbReference type="PROSITE" id="PS51094"/>
    </source>
</evidence>
<keyword evidence="2" id="KW-0677">Repeat</keyword>
<evidence type="ECO:0000259" key="7">
    <source>
        <dbReference type="PROSITE" id="PS51372"/>
    </source>
</evidence>
<dbReference type="AlphaFoldDB" id="A0A1B2E1C3"/>
<dbReference type="InterPro" id="IPR036388">
    <property type="entry name" value="WH-like_DNA-bd_sf"/>
</dbReference>
<dbReference type="InterPro" id="IPR002178">
    <property type="entry name" value="PTS_EIIA_type-2_dom"/>
</dbReference>
<proteinExistence type="predicted"/>
<dbReference type="Gene3D" id="1.10.1790.10">
    <property type="entry name" value="PRD domain"/>
    <property type="match status" value="1"/>
</dbReference>
<organism evidence="8">
    <name type="scientific">Paenibacillus ihbetae</name>
    <dbReference type="NCBI Taxonomy" id="1870820"/>
    <lineage>
        <taxon>Bacteria</taxon>
        <taxon>Bacillati</taxon>
        <taxon>Bacillota</taxon>
        <taxon>Bacilli</taxon>
        <taxon>Bacillales</taxon>
        <taxon>Paenibacillaceae</taxon>
        <taxon>Paenibacillus</taxon>
    </lineage>
</organism>
<evidence type="ECO:0000313" key="8">
    <source>
        <dbReference type="EMBL" id="ANY73796.1"/>
    </source>
</evidence>
<dbReference type="SUPFAM" id="SSF52794">
    <property type="entry name" value="PTS system IIB component-like"/>
    <property type="match status" value="1"/>
</dbReference>
<reference evidence="8" key="1">
    <citation type="submission" date="2016-08" db="EMBL/GenBank/DDBJ databases">
        <title>Complete Genome Seqeunce of Paenibacillus sp. nov. IHBB 9852 from high altitute lake of Indian trans-Himalayas.</title>
        <authorList>
            <person name="Kiran S."/>
            <person name="Swarnkar M.K."/>
            <person name="Rana A."/>
            <person name="Tewari R."/>
            <person name="Gulati A."/>
        </authorList>
    </citation>
    <scope>NUCLEOTIDE SEQUENCE [LARGE SCALE GENOMIC DNA]</scope>
    <source>
        <strain evidence="8">IHBB 9852</strain>
    </source>
</reference>
<dbReference type="InterPro" id="IPR013011">
    <property type="entry name" value="PTS_EIIB_2"/>
</dbReference>
<dbReference type="PROSITE" id="PS51094">
    <property type="entry name" value="PTS_EIIA_TYPE_2"/>
    <property type="match status" value="1"/>
</dbReference>
<dbReference type="EMBL" id="CP016809">
    <property type="protein sequence ID" value="ANY73796.1"/>
    <property type="molecule type" value="Genomic_DNA"/>
</dbReference>
<dbReference type="KEGG" id="pib:BBD41_15095"/>
<dbReference type="InterPro" id="IPR036095">
    <property type="entry name" value="PTS_EIIB-like_sf"/>
</dbReference>
<dbReference type="InterPro" id="IPR036634">
    <property type="entry name" value="PRD_sf"/>
</dbReference>
<keyword evidence="1" id="KW-0808">Transferase</keyword>
<evidence type="ECO:0000256" key="4">
    <source>
        <dbReference type="ARBA" id="ARBA00023163"/>
    </source>
</evidence>
<dbReference type="InterPro" id="IPR011608">
    <property type="entry name" value="PRD"/>
</dbReference>
<dbReference type="Pfam" id="PF08279">
    <property type="entry name" value="HTH_11"/>
    <property type="match status" value="1"/>
</dbReference>
<dbReference type="InterPro" id="IPR013196">
    <property type="entry name" value="HTH_11"/>
</dbReference>
<dbReference type="InterPro" id="IPR016152">
    <property type="entry name" value="PTrfase/Anion_transptr"/>
</dbReference>
<dbReference type="InterPro" id="IPR050661">
    <property type="entry name" value="BglG_antiterminators"/>
</dbReference>
<dbReference type="Pfam" id="PF00359">
    <property type="entry name" value="PTS_EIIA_2"/>
    <property type="match status" value="1"/>
</dbReference>
<dbReference type="PANTHER" id="PTHR30185">
    <property type="entry name" value="CRYPTIC BETA-GLUCOSIDE BGL OPERON ANTITERMINATOR"/>
    <property type="match status" value="1"/>
</dbReference>
<dbReference type="PANTHER" id="PTHR30185:SF18">
    <property type="entry name" value="TRANSCRIPTIONAL REGULATOR MTLR"/>
    <property type="match status" value="1"/>
</dbReference>
<feature type="domain" description="PRD" evidence="7">
    <location>
        <begin position="306"/>
        <end position="411"/>
    </location>
</feature>
<dbReference type="GO" id="GO:0006355">
    <property type="term" value="P:regulation of DNA-templated transcription"/>
    <property type="evidence" value="ECO:0007669"/>
    <property type="project" value="InterPro"/>
</dbReference>
<evidence type="ECO:0000256" key="3">
    <source>
        <dbReference type="ARBA" id="ARBA00023015"/>
    </source>
</evidence>
<dbReference type="Pfam" id="PF00874">
    <property type="entry name" value="PRD"/>
    <property type="match status" value="1"/>
</dbReference>
<keyword evidence="8" id="KW-0813">Transport</keyword>
<accession>A0A1B2E1C3</accession>
<dbReference type="Gene3D" id="1.10.10.10">
    <property type="entry name" value="Winged helix-like DNA-binding domain superfamily/Winged helix DNA-binding domain"/>
    <property type="match status" value="1"/>
</dbReference>
<evidence type="ECO:0000259" key="6">
    <source>
        <dbReference type="PROSITE" id="PS51099"/>
    </source>
</evidence>
<protein>
    <submittedName>
        <fullName evidence="8">Sugar transporter</fullName>
    </submittedName>
</protein>
<dbReference type="SUPFAM" id="SSF55804">
    <property type="entry name" value="Phoshotransferase/anion transport protein"/>
    <property type="match status" value="1"/>
</dbReference>
<keyword evidence="4" id="KW-0804">Transcription</keyword>
<feature type="domain" description="PTS EIIA type-2" evidence="5">
    <location>
        <begin position="538"/>
        <end position="681"/>
    </location>
</feature>
<dbReference type="GO" id="GO:0008982">
    <property type="term" value="F:protein-N(PI)-phosphohistidine-sugar phosphotransferase activity"/>
    <property type="evidence" value="ECO:0007669"/>
    <property type="project" value="InterPro"/>
</dbReference>
<dbReference type="CDD" id="cd05568">
    <property type="entry name" value="PTS_IIB_bgl_like"/>
    <property type="match status" value="1"/>
</dbReference>
<gene>
    <name evidence="8" type="ORF">BBD41_15095</name>
</gene>
<dbReference type="GO" id="GO:0009401">
    <property type="term" value="P:phosphoenolpyruvate-dependent sugar phosphotransferase system"/>
    <property type="evidence" value="ECO:0007669"/>
    <property type="project" value="InterPro"/>
</dbReference>
<keyword evidence="3" id="KW-0805">Transcription regulation</keyword>
<feature type="domain" description="PTS EIIB type-2" evidence="6">
    <location>
        <begin position="415"/>
        <end position="504"/>
    </location>
</feature>
<dbReference type="SUPFAM" id="SSF63520">
    <property type="entry name" value="PTS-regulatory domain, PRD"/>
    <property type="match status" value="2"/>
</dbReference>
<name>A0A1B2E1C3_9BACL</name>
<dbReference type="PROSITE" id="PS51372">
    <property type="entry name" value="PRD_2"/>
    <property type="match status" value="1"/>
</dbReference>
<evidence type="ECO:0000256" key="2">
    <source>
        <dbReference type="ARBA" id="ARBA00022737"/>
    </source>
</evidence>
<dbReference type="Gene3D" id="3.40.930.10">
    <property type="entry name" value="Mannitol-specific EII, Chain A"/>
    <property type="match status" value="1"/>
</dbReference>
<sequence length="690" mass="76906">MDLEPITARQRQLLLLLLDRPEGMTAAEIASEIGVSVRTVHRELEAIEEHLQSAEVLLHKKSGTGIRLESRAPGAEASLKARLIAGKPADYSGEERKILLLCALLEAEEPIKLFALAHSLKVTVPTISNDLDEVEPWMKRFGLSLIRRRGYGVEIEGTESGKRWAICRLADEHVDYSDLVGDGYEDYSHPAIARLLSMIDKPVLLDVERALWDMGWSWTESLTEEAYTRMLIALSVALSRIRQGRPIESIRPEDAGSAKAMLADARSFAVRLEETLNLKLTDAEMVYIAKLFDDAGEMSEIMELAHSDVEMVEIAHRLTEAVAKRTGVDFQEDRTLRAGLVEHLGAAMKRLREGARIRNPLLSPIRKDYEELFGIVRQAVDEIRNGLDVPDEEIGFLVMHFGASIERLNQPEQPVRAILVCSSGLSSSRLLGTRLRKEMPQIEVLGNASWYEAARMPEEQYDLIISTIDLPLPKDKYIRLSPLLTAEDKERLLQFIQRAAAKPAGGSGGAAAAHQDERKAASFERLRMQAALMNEIVALLDGFHVYRLDNAPEDLEGTLTDALSRMHGLGAVHDPGSVVNRLLERERMGTQLIPETTLALFHTRSRQVARPSITLFRLAEPVPLDGGAEADVILLMLAPKQLPKESLEVLSEISAMLLGSELIELMQRGGEEEIRSFLAEELQHFSNHRP</sequence>
<keyword evidence="8" id="KW-0762">Sugar transport</keyword>
<dbReference type="PROSITE" id="PS51099">
    <property type="entry name" value="PTS_EIIB_TYPE_2"/>
    <property type="match status" value="1"/>
</dbReference>
<dbReference type="RefSeq" id="WP_099478072.1">
    <property type="nucleotide sequence ID" value="NZ_CP016809.1"/>
</dbReference>
<evidence type="ECO:0000256" key="1">
    <source>
        <dbReference type="ARBA" id="ARBA00022679"/>
    </source>
</evidence>